<keyword evidence="2" id="KW-0378">Hydrolase</keyword>
<dbReference type="InterPro" id="IPR004843">
    <property type="entry name" value="Calcineurin-like_PHP"/>
</dbReference>
<dbReference type="Pfam" id="PF00149">
    <property type="entry name" value="Metallophos"/>
    <property type="match status" value="1"/>
</dbReference>
<dbReference type="GO" id="GO:0016020">
    <property type="term" value="C:membrane"/>
    <property type="evidence" value="ECO:0007669"/>
    <property type="project" value="GOC"/>
</dbReference>
<dbReference type="PATRIC" id="fig|1619050.3.peg.612"/>
<dbReference type="PANTHER" id="PTHR31302:SF31">
    <property type="entry name" value="PHOSPHODIESTERASE YAEI"/>
    <property type="match status" value="1"/>
</dbReference>
<accession>A0A0G1MYI5</accession>
<dbReference type="GO" id="GO:0009245">
    <property type="term" value="P:lipid A biosynthetic process"/>
    <property type="evidence" value="ECO:0007669"/>
    <property type="project" value="TreeGrafter"/>
</dbReference>
<dbReference type="InterPro" id="IPR051158">
    <property type="entry name" value="Metallophosphoesterase_sf"/>
</dbReference>
<dbReference type="Gene3D" id="3.60.21.10">
    <property type="match status" value="1"/>
</dbReference>
<dbReference type="GO" id="GO:0008758">
    <property type="term" value="F:UDP-2,3-diacylglucosamine hydrolase activity"/>
    <property type="evidence" value="ECO:0007669"/>
    <property type="project" value="TreeGrafter"/>
</dbReference>
<organism evidence="5 6">
    <name type="scientific">Candidatus Magasanikbacteria bacterium GW2011_GWC2_45_8</name>
    <dbReference type="NCBI Taxonomy" id="1619050"/>
    <lineage>
        <taxon>Bacteria</taxon>
        <taxon>Candidatus Magasanikiibacteriota</taxon>
    </lineage>
</organism>
<dbReference type="Proteomes" id="UP000034911">
    <property type="component" value="Unassembled WGS sequence"/>
</dbReference>
<evidence type="ECO:0000256" key="3">
    <source>
        <dbReference type="SAM" id="Phobius"/>
    </source>
</evidence>
<evidence type="ECO:0000256" key="2">
    <source>
        <dbReference type="ARBA" id="ARBA00022801"/>
    </source>
</evidence>
<feature type="transmembrane region" description="Helical" evidence="3">
    <location>
        <begin position="6"/>
        <end position="26"/>
    </location>
</feature>
<dbReference type="EMBL" id="LCLH01000031">
    <property type="protein sequence ID" value="KKU13142.1"/>
    <property type="molecule type" value="Genomic_DNA"/>
</dbReference>
<keyword evidence="3" id="KW-1133">Transmembrane helix</keyword>
<dbReference type="AlphaFoldDB" id="A0A0G1MYI5"/>
<keyword evidence="1" id="KW-0479">Metal-binding</keyword>
<evidence type="ECO:0000313" key="5">
    <source>
        <dbReference type="EMBL" id="KKU13142.1"/>
    </source>
</evidence>
<name>A0A0G1MYI5_9BACT</name>
<dbReference type="PANTHER" id="PTHR31302">
    <property type="entry name" value="TRANSMEMBRANE PROTEIN WITH METALLOPHOSPHOESTERASE DOMAIN-RELATED"/>
    <property type="match status" value="1"/>
</dbReference>
<evidence type="ECO:0000259" key="4">
    <source>
        <dbReference type="Pfam" id="PF00149"/>
    </source>
</evidence>
<reference evidence="5 6" key="1">
    <citation type="journal article" date="2015" name="Nature">
        <title>rRNA introns, odd ribosomes, and small enigmatic genomes across a large radiation of phyla.</title>
        <authorList>
            <person name="Brown C.T."/>
            <person name="Hug L.A."/>
            <person name="Thomas B.C."/>
            <person name="Sharon I."/>
            <person name="Castelle C.J."/>
            <person name="Singh A."/>
            <person name="Wilkins M.J."/>
            <person name="Williams K.H."/>
            <person name="Banfield J.F."/>
        </authorList>
    </citation>
    <scope>NUCLEOTIDE SEQUENCE [LARGE SCALE GENOMIC DNA]</scope>
</reference>
<sequence length="308" mass="34704">MYLAQLYDIFLVFYIGASFIFSILLIKKKHAIIFAWLILLSSFGITYSAYIEPYRVKIRIQSIVLNKIKEPVRVVVVGDWHIRPGKGADFIKWQVQKIADLKPDLIVMTGDFLFFDDFEKFAGDLRALTALPKIAPTITVLGNHDYGLGDPANGFDYTDSHNEISKIFSDGGIKVLADSYERIKIKNTSIEIAGFDESWLKNKNRKNIINGFDSSADLKIAVSHNPDAAFENIASKFDLMITGHTHGGQVRLPFIGAIVEAETVLPKKDYGRYIEDHNPPIFNTVGIGESGPHLRFWDRPEIVVLDIK</sequence>
<comment type="caution">
    <text evidence="5">The sequence shown here is derived from an EMBL/GenBank/DDBJ whole genome shotgun (WGS) entry which is preliminary data.</text>
</comment>
<dbReference type="GO" id="GO:0046872">
    <property type="term" value="F:metal ion binding"/>
    <property type="evidence" value="ECO:0007669"/>
    <property type="project" value="UniProtKB-KW"/>
</dbReference>
<keyword evidence="3" id="KW-0472">Membrane</keyword>
<feature type="transmembrane region" description="Helical" evidence="3">
    <location>
        <begin position="33"/>
        <end position="51"/>
    </location>
</feature>
<evidence type="ECO:0000313" key="6">
    <source>
        <dbReference type="Proteomes" id="UP000034911"/>
    </source>
</evidence>
<evidence type="ECO:0000256" key="1">
    <source>
        <dbReference type="ARBA" id="ARBA00022723"/>
    </source>
</evidence>
<dbReference type="STRING" id="1619050.UX20_C0031G0007"/>
<dbReference type="InterPro" id="IPR029052">
    <property type="entry name" value="Metallo-depent_PP-like"/>
</dbReference>
<keyword evidence="3" id="KW-0812">Transmembrane</keyword>
<feature type="domain" description="Calcineurin-like phosphoesterase" evidence="4">
    <location>
        <begin position="73"/>
        <end position="247"/>
    </location>
</feature>
<gene>
    <name evidence="5" type="ORF">UX20_C0031G0007</name>
</gene>
<protein>
    <submittedName>
        <fullName evidence="5">Ser/Thr protein phosphatase family protein</fullName>
    </submittedName>
</protein>
<proteinExistence type="predicted"/>
<dbReference type="SUPFAM" id="SSF56300">
    <property type="entry name" value="Metallo-dependent phosphatases"/>
    <property type="match status" value="1"/>
</dbReference>